<keyword evidence="2" id="KW-1185">Reference proteome</keyword>
<protein>
    <submittedName>
        <fullName evidence="1">Uncharacterized protein</fullName>
    </submittedName>
</protein>
<organism evidence="1 2">
    <name type="scientific">Streptomyces smaragdinus</name>
    <dbReference type="NCBI Taxonomy" id="2585196"/>
    <lineage>
        <taxon>Bacteria</taxon>
        <taxon>Bacillati</taxon>
        <taxon>Actinomycetota</taxon>
        <taxon>Actinomycetes</taxon>
        <taxon>Kitasatosporales</taxon>
        <taxon>Streptomycetaceae</taxon>
        <taxon>Streptomyces</taxon>
    </lineage>
</organism>
<dbReference type="AlphaFoldDB" id="A0A7K0CCJ0"/>
<proteinExistence type="predicted"/>
<gene>
    <name evidence="1" type="ORF">SRB5_09450</name>
</gene>
<reference evidence="1 2" key="1">
    <citation type="submission" date="2019-10" db="EMBL/GenBank/DDBJ databases">
        <title>Streptomyces smaragdinus sp. nov. and Streptomyces fabii sp. nov., isolated from the gut of fungus growing-termite Macrotermes natalensis.</title>
        <authorList>
            <person name="Schwitalla J."/>
            <person name="Benndorf R."/>
            <person name="Martin K."/>
            <person name="De Beer W."/>
            <person name="Kaster A.-K."/>
            <person name="Vollmers J."/>
            <person name="Poulsen M."/>
            <person name="Beemelmanns C."/>
        </authorList>
    </citation>
    <scope>NUCLEOTIDE SEQUENCE [LARGE SCALE GENOMIC DNA]</scope>
    <source>
        <strain evidence="1 2">RB5</strain>
    </source>
</reference>
<accession>A0A7K0CCJ0</accession>
<comment type="caution">
    <text evidence="1">The sequence shown here is derived from an EMBL/GenBank/DDBJ whole genome shotgun (WGS) entry which is preliminary data.</text>
</comment>
<dbReference type="EMBL" id="WEGJ01000002">
    <property type="protein sequence ID" value="MQY10832.1"/>
    <property type="molecule type" value="Genomic_DNA"/>
</dbReference>
<name>A0A7K0CCJ0_9ACTN</name>
<evidence type="ECO:0000313" key="1">
    <source>
        <dbReference type="EMBL" id="MQY10832.1"/>
    </source>
</evidence>
<sequence length="77" mass="8524">MVVGPAAMKWEPRGRALVSELPNGLRQVGMRSPSWREALRINARNTIVECASNDGDVWLAVMPNELEHLTTALNRAV</sequence>
<dbReference type="Proteomes" id="UP000466345">
    <property type="component" value="Unassembled WGS sequence"/>
</dbReference>
<evidence type="ECO:0000313" key="2">
    <source>
        <dbReference type="Proteomes" id="UP000466345"/>
    </source>
</evidence>